<feature type="domain" description="NYN" evidence="1">
    <location>
        <begin position="188"/>
        <end position="334"/>
    </location>
</feature>
<dbReference type="CDD" id="cd10911">
    <property type="entry name" value="PIN_LabA"/>
    <property type="match status" value="1"/>
</dbReference>
<dbReference type="InterPro" id="IPR047140">
    <property type="entry name" value="LabA"/>
</dbReference>
<dbReference type="OrthoDB" id="2379772at2"/>
<reference evidence="2" key="1">
    <citation type="submission" date="2009-01" db="EMBL/GenBank/DDBJ databases">
        <title>Complete sequence of plasmid1 Cyanothece sp. PCC 7425.</title>
        <authorList>
            <consortium name="US DOE Joint Genome Institute"/>
            <person name="Lucas S."/>
            <person name="Copeland A."/>
            <person name="Lapidus A."/>
            <person name="Glavina del Rio T."/>
            <person name="Dalin E."/>
            <person name="Tice H."/>
            <person name="Bruce D."/>
            <person name="Goodwin L."/>
            <person name="Pitluck S."/>
            <person name="Sims D."/>
            <person name="Meineke L."/>
            <person name="Brettin T."/>
            <person name="Detter J.C."/>
            <person name="Han C."/>
            <person name="Larimer F."/>
            <person name="Land M."/>
            <person name="Hauser L."/>
            <person name="Kyrpides N."/>
            <person name="Ovchinnikova G."/>
            <person name="Liberton M."/>
            <person name="Stoeckel J."/>
            <person name="Banerjee A."/>
            <person name="Singh A."/>
            <person name="Page L."/>
            <person name="Sato H."/>
            <person name="Zhao L."/>
            <person name="Sherman L."/>
            <person name="Pakrasi H."/>
            <person name="Richardson P."/>
        </authorList>
    </citation>
    <scope>NUCLEOTIDE SEQUENCE</scope>
    <source>
        <strain evidence="2">PCC 7425</strain>
        <plasmid evidence="2">pP742501</plasmid>
    </source>
</reference>
<dbReference type="EMBL" id="CP001345">
    <property type="protein sequence ID" value="ACL47639.1"/>
    <property type="molecule type" value="Genomic_DNA"/>
</dbReference>
<protein>
    <recommendedName>
        <fullName evidence="1">NYN domain-containing protein</fullName>
    </recommendedName>
</protein>
<dbReference type="PANTHER" id="PTHR35458">
    <property type="entry name" value="SLR0755 PROTEIN"/>
    <property type="match status" value="1"/>
</dbReference>
<dbReference type="HOGENOM" id="CLU_808262_0_0_3"/>
<accession>B8HYZ1</accession>
<dbReference type="AlphaFoldDB" id="B8HYZ1"/>
<proteinExistence type="predicted"/>
<organism evidence="2">
    <name type="scientific">Cyanothece sp. (strain PCC 7425 / ATCC 29141)</name>
    <dbReference type="NCBI Taxonomy" id="395961"/>
    <lineage>
        <taxon>Bacteria</taxon>
        <taxon>Bacillati</taxon>
        <taxon>Cyanobacteriota</taxon>
        <taxon>Cyanophyceae</taxon>
        <taxon>Gomontiellales</taxon>
        <taxon>Cyanothecaceae</taxon>
        <taxon>Cyanothece</taxon>
    </lineage>
</organism>
<dbReference type="PANTHER" id="PTHR35458:SF8">
    <property type="entry name" value="SLR0650 PROTEIN"/>
    <property type="match status" value="1"/>
</dbReference>
<dbReference type="Gene3D" id="3.40.50.1010">
    <property type="entry name" value="5'-nuclease"/>
    <property type="match status" value="1"/>
</dbReference>
<name>B8HYZ1_CYAP4</name>
<evidence type="ECO:0000313" key="2">
    <source>
        <dbReference type="EMBL" id="ACL47639.1"/>
    </source>
</evidence>
<evidence type="ECO:0000259" key="1">
    <source>
        <dbReference type="Pfam" id="PF01936"/>
    </source>
</evidence>
<dbReference type="Pfam" id="PF01936">
    <property type="entry name" value="NYN"/>
    <property type="match status" value="1"/>
</dbReference>
<sequence length="356" mass="39601">MAGQQDNLTLKSKSKGLQVQQGWVVATAIVGVVAGSVFQQALYSSVPLGLSVLMAEANRRRSEERIERTLGAHQQVAGQMGEEMQDLQESIVALQEEIAKPAQIQASPLTRQHLLPVTQQIHKLQKKYKQLELVELEGQRQELAQMKLRLQAMAETVAGLKQHSNEGKGGGGSVKTMRVDQTRQNNHLAILVDAANIYHCGNELGVKVNYDQLIPGLQAGFESSQVWFYTGLKSGDFRQQRFLASLRQQGYQVVTKRVVRHEDGKEKANLDVELALEMVKLAERYSDILLLSGDGDLACAVRAARQKGARVEVISFRSRTSQDLIRAADDFRDLTDMVDRRVVKVDSQTRCIKLVS</sequence>
<gene>
    <name evidence="2" type="ordered locus">Cyan7425_5380</name>
</gene>
<dbReference type="InterPro" id="IPR021139">
    <property type="entry name" value="NYN"/>
</dbReference>
<geneLocation type="plasmid" evidence="2">
    <name>pP742501</name>
</geneLocation>
<dbReference type="KEGG" id="cyn:Cyan7425_5380"/>
<dbReference type="GO" id="GO:0004540">
    <property type="term" value="F:RNA nuclease activity"/>
    <property type="evidence" value="ECO:0007669"/>
    <property type="project" value="InterPro"/>
</dbReference>
<keyword evidence="2" id="KW-0614">Plasmid</keyword>